<dbReference type="Pfam" id="PF09587">
    <property type="entry name" value="PGA_cap"/>
    <property type="match status" value="1"/>
</dbReference>
<reference evidence="3 4" key="1">
    <citation type="submission" date="2018-12" db="EMBL/GenBank/DDBJ databases">
        <title>The whole draft genome of Aquabacterium sp. SJQ9.</title>
        <authorList>
            <person name="Sun L."/>
            <person name="Gao X."/>
            <person name="Chen W."/>
            <person name="Huang K."/>
        </authorList>
    </citation>
    <scope>NUCLEOTIDE SEQUENCE [LARGE SCALE GENOMIC DNA]</scope>
    <source>
        <strain evidence="3 4">SJQ9</strain>
    </source>
</reference>
<proteinExistence type="inferred from homology"/>
<dbReference type="SUPFAM" id="SSF56300">
    <property type="entry name" value="Metallo-dependent phosphatases"/>
    <property type="match status" value="1"/>
</dbReference>
<dbReference type="OrthoDB" id="5405713at2"/>
<dbReference type="PANTHER" id="PTHR33393:SF13">
    <property type="entry name" value="PGA BIOSYNTHESIS PROTEIN CAPA"/>
    <property type="match status" value="1"/>
</dbReference>
<dbReference type="PANTHER" id="PTHR33393">
    <property type="entry name" value="POLYGLUTAMINE SYNTHESIS ACCESSORY PROTEIN RV0574C-RELATED"/>
    <property type="match status" value="1"/>
</dbReference>
<dbReference type="SMART" id="SM00854">
    <property type="entry name" value="PGA_cap"/>
    <property type="match status" value="1"/>
</dbReference>
<sequence length="300" mass="32848">MGAGSASSDPIVSIAIVGDVMLADGPGRVIASGRDPFALFASRLAAADLRIANLECVVAQGGQPEDKPWTFRAHPRVLPVLARHVDVVSVANNHSGDFGRAAFGQMLRRLKDQGVPYFGGGHTLREAHEPLVVERGGLRIALLGYDGFFPRAYEAGEDHPGVAWMDAEHIIEDIHRARTVHRADLVLPFMHWGQEHEPLASELQRRLARQMIDAGADAVIGAHPHVVQDTETYRGKPIVYSLGNFVFDGFSHVDNNTGWLLWLQAGRDGVRRWRVEVARIDKEGVPHPAGPGPHWERPGP</sequence>
<evidence type="ECO:0000313" key="3">
    <source>
        <dbReference type="EMBL" id="RRS03982.1"/>
    </source>
</evidence>
<comment type="similarity">
    <text evidence="1">Belongs to the CapA family.</text>
</comment>
<keyword evidence="4" id="KW-1185">Reference proteome</keyword>
<evidence type="ECO:0000259" key="2">
    <source>
        <dbReference type="SMART" id="SM00854"/>
    </source>
</evidence>
<dbReference type="Gene3D" id="3.60.21.10">
    <property type="match status" value="1"/>
</dbReference>
<dbReference type="CDD" id="cd07381">
    <property type="entry name" value="MPP_CapA"/>
    <property type="match status" value="1"/>
</dbReference>
<organism evidence="3 4">
    <name type="scientific">Aquabacterium soli</name>
    <dbReference type="NCBI Taxonomy" id="2493092"/>
    <lineage>
        <taxon>Bacteria</taxon>
        <taxon>Pseudomonadati</taxon>
        <taxon>Pseudomonadota</taxon>
        <taxon>Betaproteobacteria</taxon>
        <taxon>Burkholderiales</taxon>
        <taxon>Aquabacterium</taxon>
    </lineage>
</organism>
<dbReference type="InterPro" id="IPR029052">
    <property type="entry name" value="Metallo-depent_PP-like"/>
</dbReference>
<accession>A0A426VAS2</accession>
<evidence type="ECO:0000256" key="1">
    <source>
        <dbReference type="ARBA" id="ARBA00005662"/>
    </source>
</evidence>
<dbReference type="Proteomes" id="UP000269265">
    <property type="component" value="Unassembled WGS sequence"/>
</dbReference>
<protein>
    <submittedName>
        <fullName evidence="3">CapA family protein</fullName>
    </submittedName>
</protein>
<comment type="caution">
    <text evidence="3">The sequence shown here is derived from an EMBL/GenBank/DDBJ whole genome shotgun (WGS) entry which is preliminary data.</text>
</comment>
<dbReference type="EMBL" id="RSED01000009">
    <property type="protein sequence ID" value="RRS03982.1"/>
    <property type="molecule type" value="Genomic_DNA"/>
</dbReference>
<dbReference type="InterPro" id="IPR019079">
    <property type="entry name" value="Capsule_synth_CapA"/>
</dbReference>
<name>A0A426VAS2_9BURK</name>
<evidence type="ECO:0000313" key="4">
    <source>
        <dbReference type="Proteomes" id="UP000269265"/>
    </source>
</evidence>
<feature type="domain" description="Capsule synthesis protein CapA" evidence="2">
    <location>
        <begin position="13"/>
        <end position="249"/>
    </location>
</feature>
<dbReference type="AlphaFoldDB" id="A0A426VAS2"/>
<gene>
    <name evidence="3" type="ORF">EIP75_13040</name>
</gene>
<dbReference type="InterPro" id="IPR052169">
    <property type="entry name" value="CW_Biosynth-Accessory"/>
</dbReference>